<dbReference type="PROSITE" id="PS50003">
    <property type="entry name" value="PH_DOMAIN"/>
    <property type="match status" value="1"/>
</dbReference>
<keyword evidence="2" id="KW-0963">Cytoplasm</keyword>
<dbReference type="SMART" id="SM00233">
    <property type="entry name" value="PH"/>
    <property type="match status" value="1"/>
</dbReference>
<dbReference type="Gene3D" id="6.10.250.220">
    <property type="match status" value="1"/>
</dbReference>
<dbReference type="EMBL" id="JAZDUA010000191">
    <property type="protein sequence ID" value="KAK7864888.1"/>
    <property type="molecule type" value="Genomic_DNA"/>
</dbReference>
<evidence type="ECO:0000256" key="3">
    <source>
        <dbReference type="ARBA" id="ARBA00022553"/>
    </source>
</evidence>
<feature type="domain" description="PH" evidence="4">
    <location>
        <begin position="120"/>
        <end position="225"/>
    </location>
</feature>
<name>A0AAN9VX14_9ORTH</name>
<protein>
    <recommendedName>
        <fullName evidence="4">PH domain-containing protein</fullName>
    </recommendedName>
</protein>
<dbReference type="PANTHER" id="PTHR15129">
    <property type="entry name" value="SRC-ASSOCIATED ADAPTOR PROTEIN"/>
    <property type="match status" value="1"/>
</dbReference>
<evidence type="ECO:0000313" key="5">
    <source>
        <dbReference type="EMBL" id="KAK7864888.1"/>
    </source>
</evidence>
<proteinExistence type="predicted"/>
<evidence type="ECO:0000259" key="4">
    <source>
        <dbReference type="PROSITE" id="PS50003"/>
    </source>
</evidence>
<keyword evidence="6" id="KW-1185">Reference proteome</keyword>
<accession>A0AAN9VX14</accession>
<keyword evidence="3" id="KW-0597">Phosphoprotein</keyword>
<dbReference type="AlphaFoldDB" id="A0AAN9VX14"/>
<dbReference type="InterPro" id="IPR037781">
    <property type="entry name" value="SKAP_fam"/>
</dbReference>
<organism evidence="5 6">
    <name type="scientific">Gryllus longicercus</name>
    <dbReference type="NCBI Taxonomy" id="2509291"/>
    <lineage>
        <taxon>Eukaryota</taxon>
        <taxon>Metazoa</taxon>
        <taxon>Ecdysozoa</taxon>
        <taxon>Arthropoda</taxon>
        <taxon>Hexapoda</taxon>
        <taxon>Insecta</taxon>
        <taxon>Pterygota</taxon>
        <taxon>Neoptera</taxon>
        <taxon>Polyneoptera</taxon>
        <taxon>Orthoptera</taxon>
        <taxon>Ensifera</taxon>
        <taxon>Gryllidea</taxon>
        <taxon>Grylloidea</taxon>
        <taxon>Gryllidae</taxon>
        <taxon>Gryllinae</taxon>
        <taxon>Gryllus</taxon>
    </lineage>
</organism>
<dbReference type="Proteomes" id="UP001378592">
    <property type="component" value="Unassembled WGS sequence"/>
</dbReference>
<dbReference type="GO" id="GO:0005737">
    <property type="term" value="C:cytoplasm"/>
    <property type="evidence" value="ECO:0007669"/>
    <property type="project" value="UniProtKB-SubCell"/>
</dbReference>
<dbReference type="Gene3D" id="2.30.29.30">
    <property type="entry name" value="Pleckstrin-homology domain (PH domain)/Phosphotyrosine-binding domain (PTB)"/>
    <property type="match status" value="1"/>
</dbReference>
<evidence type="ECO:0000256" key="2">
    <source>
        <dbReference type="ARBA" id="ARBA00022490"/>
    </source>
</evidence>
<dbReference type="InterPro" id="IPR011993">
    <property type="entry name" value="PH-like_dom_sf"/>
</dbReference>
<dbReference type="InterPro" id="IPR001849">
    <property type="entry name" value="PH_domain"/>
</dbReference>
<gene>
    <name evidence="5" type="ORF">R5R35_001979</name>
</gene>
<comment type="subcellular location">
    <subcellularLocation>
        <location evidence="1">Cytoplasm</location>
    </subcellularLocation>
</comment>
<evidence type="ECO:0000256" key="1">
    <source>
        <dbReference type="ARBA" id="ARBA00004496"/>
    </source>
</evidence>
<dbReference type="PANTHER" id="PTHR15129:SF0">
    <property type="entry name" value="SH3 DOMAIN-CONTAINING PROTEIN"/>
    <property type="match status" value="1"/>
</dbReference>
<reference evidence="5 6" key="1">
    <citation type="submission" date="2024-03" db="EMBL/GenBank/DDBJ databases">
        <title>The genome assembly and annotation of the cricket Gryllus longicercus Weissman &amp; Gray.</title>
        <authorList>
            <person name="Szrajer S."/>
            <person name="Gray D."/>
            <person name="Ylla G."/>
        </authorList>
    </citation>
    <scope>NUCLEOTIDE SEQUENCE [LARGE SCALE GENOMIC DNA]</scope>
    <source>
        <strain evidence="5">DAG 2021-001</strain>
        <tissue evidence="5">Whole body minus gut</tissue>
    </source>
</reference>
<dbReference type="Pfam" id="PF00169">
    <property type="entry name" value="PH"/>
    <property type="match status" value="1"/>
</dbReference>
<evidence type="ECO:0000313" key="6">
    <source>
        <dbReference type="Proteomes" id="UP001378592"/>
    </source>
</evidence>
<comment type="caution">
    <text evidence="5">The sequence shown here is derived from an EMBL/GenBank/DDBJ whole genome shotgun (WGS) entry which is preliminary data.</text>
</comment>
<dbReference type="SUPFAM" id="SSF50729">
    <property type="entry name" value="PH domain-like"/>
    <property type="match status" value="1"/>
</dbReference>
<sequence>MDMKSCDVKDFLQDVNRFLTETLKNEPLSGKAKTERDELAQKVSSLLEPAGPYIDMSGSSKSSQSGEYVSLNTNQAKNTDSKLYEEFPDVHLLNHSGQQDCRHSINIEHLILPASKLRMVGKKFGALSRKERFMGLFVERSIRCYVGLLNQNLYVYNSDKDAKPVTYINVQGFEARPAVTFFPKDAKKRDFGFEVVCPGKKSYQFLASSLNEMEQWINCINEASSHIIENHDSENLPKKLLPKPKCLPPTPSPTVIEDEEYDDVRGHSDCVSEKNEEYGDEIYYNINDLNIIGKERAVQSVDQHSDSKYMTDSELVYDDICPLNPKLYYNVSGQRTETTFESDKTLERTFEYDDDIYDDIGVLLNKSDSKSSCDNTSSNRPNTMLKKEDVLCNTKEHVFSEMITEVTDCILDKGISFNDNLYEPVENPKDE</sequence>
<dbReference type="GO" id="GO:0005886">
    <property type="term" value="C:plasma membrane"/>
    <property type="evidence" value="ECO:0007669"/>
    <property type="project" value="TreeGrafter"/>
</dbReference>